<proteinExistence type="predicted"/>
<organism evidence="1 2">
    <name type="scientific">Bacteroides ovatus</name>
    <dbReference type="NCBI Taxonomy" id="28116"/>
    <lineage>
        <taxon>Bacteria</taxon>
        <taxon>Pseudomonadati</taxon>
        <taxon>Bacteroidota</taxon>
        <taxon>Bacteroidia</taxon>
        <taxon>Bacteroidales</taxon>
        <taxon>Bacteroidaceae</taxon>
        <taxon>Bacteroides</taxon>
    </lineage>
</organism>
<accession>A0AAW6HL63</accession>
<dbReference type="Proteomes" id="UP001219389">
    <property type="component" value="Unassembled WGS sequence"/>
</dbReference>
<evidence type="ECO:0008006" key="3">
    <source>
        <dbReference type="Google" id="ProtNLM"/>
    </source>
</evidence>
<sequence>MSKIDLNALRDGAYKTACEHGFHDQELSNEHCFCLVISELMEAVEADRKGKRANVDRYNKKIANSRICQGLDPDIPKERGYEVAYNETIKGSIEEELADAVIRLLDLAGLRGISLELANGDIDDCIEDMAEACKGETFTESIYSISTLPVRYDGIYDFLTAVNDMILSIFGLAKHLDIDLLWHIEQKMKYNQLREKMHGKKY</sequence>
<dbReference type="Gene3D" id="1.10.287.1080">
    <property type="entry name" value="MazG-like"/>
    <property type="match status" value="1"/>
</dbReference>
<dbReference type="EMBL" id="JAQNZF010000054">
    <property type="protein sequence ID" value="MDC2745359.1"/>
    <property type="molecule type" value="Genomic_DNA"/>
</dbReference>
<name>A0AAW6HL63_BACOV</name>
<dbReference type="AlphaFoldDB" id="A0AAW6HL63"/>
<comment type="caution">
    <text evidence="1">The sequence shown here is derived from an EMBL/GenBank/DDBJ whole genome shotgun (WGS) entry which is preliminary data.</text>
</comment>
<protein>
    <recommendedName>
        <fullName evidence="3">MazG nucleotide pyrophosphohydrolase</fullName>
    </recommendedName>
</protein>
<dbReference type="RefSeq" id="WP_138343968.1">
    <property type="nucleotide sequence ID" value="NZ_JAQNZD010000054.1"/>
</dbReference>
<gene>
    <name evidence="1" type="ORF">PO382_24505</name>
</gene>
<evidence type="ECO:0000313" key="2">
    <source>
        <dbReference type="Proteomes" id="UP001219389"/>
    </source>
</evidence>
<reference evidence="1" key="1">
    <citation type="submission" date="2022-10" db="EMBL/GenBank/DDBJ databases">
        <title>Human gut microbiome strain richness.</title>
        <authorList>
            <person name="Chen-Liaw A."/>
        </authorList>
    </citation>
    <scope>NUCLEOTIDE SEQUENCE</scope>
    <source>
        <strain evidence="1">BSD2780120875st1_E1_BSD2780120875_150330</strain>
    </source>
</reference>
<evidence type="ECO:0000313" key="1">
    <source>
        <dbReference type="EMBL" id="MDC2745359.1"/>
    </source>
</evidence>